<dbReference type="SUPFAM" id="SSF111369">
    <property type="entry name" value="HlyD-like secretion proteins"/>
    <property type="match status" value="2"/>
</dbReference>
<reference evidence="9 10" key="1">
    <citation type="journal article" date="2011" name="Stand. Genomic Sci.">
        <title>Complete genome sequence of the thermophilic sulfur-reducer Hippea maritima type strain (MH(2)).</title>
        <authorList>
            <person name="Huntemann M."/>
            <person name="Lu M."/>
            <person name="Nolan M."/>
            <person name="Lapidus A."/>
            <person name="Lucas S."/>
            <person name="Hammon N."/>
            <person name="Deshpande S."/>
            <person name="Cheng J.F."/>
            <person name="Tapia R."/>
            <person name="Han C."/>
            <person name="Goodwin L."/>
            <person name="Pitluck S."/>
            <person name="Liolios K."/>
            <person name="Pagani I."/>
            <person name="Ivanova N."/>
            <person name="Ovchinikova G."/>
            <person name="Pati A."/>
            <person name="Chen A."/>
            <person name="Palaniappan K."/>
            <person name="Land M."/>
            <person name="Hauser L."/>
            <person name="Jeffries C.D."/>
            <person name="Detter J.C."/>
            <person name="Brambilla E.M."/>
            <person name="Rohde M."/>
            <person name="Spring S."/>
            <person name="Goker M."/>
            <person name="Woyke T."/>
            <person name="Bristow J."/>
            <person name="Eisen J.A."/>
            <person name="Markowitz V."/>
            <person name="Hugenholtz P."/>
            <person name="Kyrpides N.C."/>
            <person name="Klenk H.P."/>
            <person name="Mavromatis K."/>
        </authorList>
    </citation>
    <scope>NUCLEOTIDE SEQUENCE [LARGE SCALE GENOMIC DNA]</scope>
    <source>
        <strain evidence="10">ATCC 700847 / DSM 10411 / MH2</strain>
    </source>
</reference>
<gene>
    <name evidence="9" type="ordered locus">Hipma_1435</name>
</gene>
<dbReference type="AlphaFoldDB" id="F2LY68"/>
<proteinExistence type="predicted"/>
<dbReference type="InterPro" id="IPR050739">
    <property type="entry name" value="MFP"/>
</dbReference>
<evidence type="ECO:0000259" key="8">
    <source>
        <dbReference type="Pfam" id="PF25954"/>
    </source>
</evidence>
<dbReference type="InterPro" id="IPR058792">
    <property type="entry name" value="Beta-barrel_RND_2"/>
</dbReference>
<dbReference type="HOGENOM" id="CLU_018816_15_1_7"/>
<dbReference type="OrthoDB" id="9811754at2"/>
<dbReference type="eggNOG" id="COG1566">
    <property type="taxonomic scope" value="Bacteria"/>
</dbReference>
<dbReference type="PANTHER" id="PTHR30386">
    <property type="entry name" value="MEMBRANE FUSION SUBUNIT OF EMRAB-TOLC MULTIDRUG EFFLUX PUMP"/>
    <property type="match status" value="1"/>
</dbReference>
<feature type="domain" description="CusB-like beta-barrel" evidence="8">
    <location>
        <begin position="237"/>
        <end position="275"/>
    </location>
</feature>
<evidence type="ECO:0000313" key="9">
    <source>
        <dbReference type="EMBL" id="AEA34391.1"/>
    </source>
</evidence>
<protein>
    <submittedName>
        <fullName evidence="9">Secretion protein HlyD family protein</fullName>
    </submittedName>
</protein>
<dbReference type="GO" id="GO:0055085">
    <property type="term" value="P:transmembrane transport"/>
    <property type="evidence" value="ECO:0007669"/>
    <property type="project" value="InterPro"/>
</dbReference>
<dbReference type="InParanoid" id="F2LY68"/>
<evidence type="ECO:0000259" key="7">
    <source>
        <dbReference type="Pfam" id="PF25917"/>
    </source>
</evidence>
<feature type="transmembrane region" description="Helical" evidence="6">
    <location>
        <begin position="14"/>
        <end position="33"/>
    </location>
</feature>
<dbReference type="Pfam" id="PF25954">
    <property type="entry name" value="Beta-barrel_RND_2"/>
    <property type="match status" value="1"/>
</dbReference>
<dbReference type="InterPro" id="IPR058625">
    <property type="entry name" value="MdtA-like_BSH"/>
</dbReference>
<keyword evidence="2 6" id="KW-0812">Transmembrane</keyword>
<dbReference type="RefSeq" id="WP_013682421.1">
    <property type="nucleotide sequence ID" value="NC_015318.1"/>
</dbReference>
<dbReference type="Gene3D" id="2.40.50.100">
    <property type="match status" value="1"/>
</dbReference>
<sequence length="329" mass="37398">MEKEKIKNGVSKKFILIFILVVFGLAVFLFIQYKRTHISTDDAYITNDIYWVNPRVSGTILRVFIDDNQYVKKGQVLAVIDPKPFEIALKAAKANVELAKARLSQAKTAIPLVEAEIELYSSKFKKAQWDYQRAERLFKLKVIPKDKYEYYLTNYNVIKASLKAENEKLNQAKAEYKSAQKDLDAAKASLENAKLNLSYTKIKAPYDGFITKKSVETGKFVSPQIPICAIVPDKGAWIVANYKESQIEKMRKGMKVVIEIDAYPGKKFEGFLDSIQYGTGEVFSLFPPQNASGNWIKVTQRIPVKILFKKRPNVPLRVGMSAYTTVLVK</sequence>
<dbReference type="GO" id="GO:0016020">
    <property type="term" value="C:membrane"/>
    <property type="evidence" value="ECO:0007669"/>
    <property type="project" value="UniProtKB-SubCell"/>
</dbReference>
<organism evidence="9 10">
    <name type="scientific">Hippea maritima (strain ATCC 700847 / DSM 10411 / MH2)</name>
    <dbReference type="NCBI Taxonomy" id="760142"/>
    <lineage>
        <taxon>Bacteria</taxon>
        <taxon>Pseudomonadati</taxon>
        <taxon>Campylobacterota</taxon>
        <taxon>Desulfurellia</taxon>
        <taxon>Desulfurellales</taxon>
        <taxon>Hippeaceae</taxon>
        <taxon>Hippea</taxon>
    </lineage>
</organism>
<dbReference type="Pfam" id="PF25917">
    <property type="entry name" value="BSH_RND"/>
    <property type="match status" value="1"/>
</dbReference>
<dbReference type="EMBL" id="CP002606">
    <property type="protein sequence ID" value="AEA34391.1"/>
    <property type="molecule type" value="Genomic_DNA"/>
</dbReference>
<keyword evidence="5" id="KW-0175">Coiled coil</keyword>
<feature type="domain" description="Multidrug resistance protein MdtA-like barrel-sandwich hybrid" evidence="7">
    <location>
        <begin position="52"/>
        <end position="222"/>
    </location>
</feature>
<keyword evidence="10" id="KW-1185">Reference proteome</keyword>
<evidence type="ECO:0000256" key="4">
    <source>
        <dbReference type="ARBA" id="ARBA00023136"/>
    </source>
</evidence>
<name>F2LY68_HIPMA</name>
<keyword evidence="4 6" id="KW-0472">Membrane</keyword>
<reference evidence="10" key="2">
    <citation type="submission" date="2011-03" db="EMBL/GenBank/DDBJ databases">
        <title>The complete genome of Hippea maritima DSM 10411.</title>
        <authorList>
            <consortium name="US DOE Joint Genome Institute (JGI-PGF)"/>
            <person name="Lucas S."/>
            <person name="Copeland A."/>
            <person name="Lapidus A."/>
            <person name="Bruce D."/>
            <person name="Goodwin L."/>
            <person name="Pitluck S."/>
            <person name="Peters L."/>
            <person name="Kyrpides N."/>
            <person name="Mavromatis K."/>
            <person name="Pagani I."/>
            <person name="Ivanova N."/>
            <person name="Mikhailova N."/>
            <person name="Lu M."/>
            <person name="Detter J.C."/>
            <person name="Tapia R."/>
            <person name="Han C."/>
            <person name="Land M."/>
            <person name="Hauser L."/>
            <person name="Markowitz V."/>
            <person name="Cheng J.-F."/>
            <person name="Hugenholtz P."/>
            <person name="Woyke T."/>
            <person name="Wu D."/>
            <person name="Spring S."/>
            <person name="Schroeder M."/>
            <person name="Brambilla E."/>
            <person name="Klenk H.-P."/>
            <person name="Eisen J.A."/>
        </authorList>
    </citation>
    <scope>NUCLEOTIDE SEQUENCE [LARGE SCALE GENOMIC DNA]</scope>
    <source>
        <strain evidence="10">ATCC 700847 / DSM 10411 / MH2</strain>
    </source>
</reference>
<evidence type="ECO:0000256" key="3">
    <source>
        <dbReference type="ARBA" id="ARBA00022989"/>
    </source>
</evidence>
<dbReference type="Proteomes" id="UP000008139">
    <property type="component" value="Chromosome"/>
</dbReference>
<evidence type="ECO:0000256" key="6">
    <source>
        <dbReference type="SAM" id="Phobius"/>
    </source>
</evidence>
<evidence type="ECO:0000313" key="10">
    <source>
        <dbReference type="Proteomes" id="UP000008139"/>
    </source>
</evidence>
<evidence type="ECO:0000256" key="1">
    <source>
        <dbReference type="ARBA" id="ARBA00004167"/>
    </source>
</evidence>
<evidence type="ECO:0000256" key="5">
    <source>
        <dbReference type="SAM" id="Coils"/>
    </source>
</evidence>
<dbReference type="Gene3D" id="2.40.30.170">
    <property type="match status" value="1"/>
</dbReference>
<keyword evidence="3 6" id="KW-1133">Transmembrane helix</keyword>
<evidence type="ECO:0000256" key="2">
    <source>
        <dbReference type="ARBA" id="ARBA00022692"/>
    </source>
</evidence>
<comment type="subcellular location">
    <subcellularLocation>
        <location evidence="1">Membrane</location>
        <topology evidence="1">Single-pass membrane protein</topology>
    </subcellularLocation>
</comment>
<feature type="coiled-coil region" evidence="5">
    <location>
        <begin position="152"/>
        <end position="196"/>
    </location>
</feature>
<dbReference type="STRING" id="760142.Hipma_1435"/>
<dbReference type="KEGG" id="hmr:Hipma_1435"/>
<dbReference type="PANTHER" id="PTHR30386:SF26">
    <property type="entry name" value="TRANSPORT PROTEIN COMB"/>
    <property type="match status" value="1"/>
</dbReference>
<dbReference type="FunCoup" id="F2LY68">
    <property type="interactions" value="125"/>
</dbReference>
<accession>F2LY68</accession>